<reference evidence="2 3" key="1">
    <citation type="journal article" date="2019" name="Sci. Rep.">
        <title>Nanopore sequencing improves the draft genome of the human pathogenic amoeba Naegleria fowleri.</title>
        <authorList>
            <person name="Liechti N."/>
            <person name="Schurch N."/>
            <person name="Bruggmann R."/>
            <person name="Wittwer M."/>
        </authorList>
    </citation>
    <scope>NUCLEOTIDE SEQUENCE [LARGE SCALE GENOMIC DNA]</scope>
    <source>
        <strain evidence="2 3">ATCC 30894</strain>
    </source>
</reference>
<dbReference type="AlphaFoldDB" id="A0A6A5C1Q0"/>
<feature type="region of interest" description="Disordered" evidence="1">
    <location>
        <begin position="366"/>
        <end position="389"/>
    </location>
</feature>
<name>A0A6A5C1Q0_NAEFO</name>
<evidence type="ECO:0000313" key="3">
    <source>
        <dbReference type="Proteomes" id="UP000444721"/>
    </source>
</evidence>
<dbReference type="Proteomes" id="UP000444721">
    <property type="component" value="Unassembled WGS sequence"/>
</dbReference>
<proteinExistence type="predicted"/>
<dbReference type="VEuPathDB" id="AmoebaDB:FDP41_007530"/>
<comment type="caution">
    <text evidence="2">The sequence shown here is derived from an EMBL/GenBank/DDBJ whole genome shotgun (WGS) entry which is preliminary data.</text>
</comment>
<feature type="compositionally biased region" description="Acidic residues" evidence="1">
    <location>
        <begin position="1"/>
        <end position="18"/>
    </location>
</feature>
<keyword evidence="3" id="KW-1185">Reference proteome</keyword>
<organism evidence="2 3">
    <name type="scientific">Naegleria fowleri</name>
    <name type="common">Brain eating amoeba</name>
    <dbReference type="NCBI Taxonomy" id="5763"/>
    <lineage>
        <taxon>Eukaryota</taxon>
        <taxon>Discoba</taxon>
        <taxon>Heterolobosea</taxon>
        <taxon>Tetramitia</taxon>
        <taxon>Eutetramitia</taxon>
        <taxon>Vahlkampfiidae</taxon>
        <taxon>Naegleria</taxon>
    </lineage>
</organism>
<dbReference type="RefSeq" id="XP_044569066.1">
    <property type="nucleotide sequence ID" value="XM_044711286.1"/>
</dbReference>
<dbReference type="EMBL" id="VFQX01000003">
    <property type="protein sequence ID" value="KAF0984353.1"/>
    <property type="molecule type" value="Genomic_DNA"/>
</dbReference>
<dbReference type="GeneID" id="68114748"/>
<gene>
    <name evidence="2" type="ORF">FDP41_007530</name>
</gene>
<feature type="compositionally biased region" description="Basic residues" evidence="1">
    <location>
        <begin position="380"/>
        <end position="389"/>
    </location>
</feature>
<protein>
    <recommendedName>
        <fullName evidence="4">Myb-like domain-containing protein</fullName>
    </recommendedName>
</protein>
<feature type="compositionally biased region" description="Low complexity" evidence="1">
    <location>
        <begin position="33"/>
        <end position="45"/>
    </location>
</feature>
<dbReference type="OrthoDB" id="295789at2759"/>
<sequence>MMEDEDDELYHYDDEDDHDMNVDAAVSPQLKPSSSSSSSFSNNTSHHSDDTHHSHHQNNNNNKPKRNDDDSTNIYPTNGTTTRITTSPMMNEALPSSPPNRSSSSGEDVGSVCRKREIIMRGEQQRNDNDDEGTTFIPNIVYEKEQAQLDPQYSSSQRNYIDDDDILFENQEKQLQTQKYLTIVPYEIAYHEGQLLTCVRVNRLPILVNKLVEEVNQYLQQESATAHEEESTEENEENVVDVYAIQTLFLNCIMRIDKFNNESEVYQHVRKRVFDNLQNVMSPPDYYPFNYPTFYGEDHDIEQIESYNKLMESDEMKESRKSYQTKYTAQWTKQERKKFNEGLKLFGYGHDSNKKIAEYMGSHIHPNQVAHEKQRLQLSHQKKRKKTKK</sequence>
<evidence type="ECO:0008006" key="4">
    <source>
        <dbReference type="Google" id="ProtNLM"/>
    </source>
</evidence>
<dbReference type="VEuPathDB" id="AmoebaDB:NF0001860"/>
<evidence type="ECO:0000256" key="1">
    <source>
        <dbReference type="SAM" id="MobiDB-lite"/>
    </source>
</evidence>
<feature type="compositionally biased region" description="Polar residues" evidence="1">
    <location>
        <begin position="72"/>
        <end position="89"/>
    </location>
</feature>
<feature type="region of interest" description="Disordered" evidence="1">
    <location>
        <begin position="1"/>
        <end position="113"/>
    </location>
</feature>
<accession>A0A6A5C1Q0</accession>
<evidence type="ECO:0000313" key="2">
    <source>
        <dbReference type="EMBL" id="KAF0984353.1"/>
    </source>
</evidence>
<dbReference type="VEuPathDB" id="AmoebaDB:NfTy_003710"/>